<organism evidence="6 7">
    <name type="scientific">Nannochloropsis gaditana</name>
    <dbReference type="NCBI Taxonomy" id="72520"/>
    <lineage>
        <taxon>Eukaryota</taxon>
        <taxon>Sar</taxon>
        <taxon>Stramenopiles</taxon>
        <taxon>Ochrophyta</taxon>
        <taxon>Eustigmatophyceae</taxon>
        <taxon>Eustigmatales</taxon>
        <taxon>Monodopsidaceae</taxon>
        <taxon>Nannochloropsis</taxon>
    </lineage>
</organism>
<gene>
    <name evidence="6" type="ORF">Naga_100325g2</name>
</gene>
<dbReference type="AlphaFoldDB" id="W7TV41"/>
<evidence type="ECO:0000256" key="2">
    <source>
        <dbReference type="ARBA" id="ARBA00023210"/>
    </source>
</evidence>
<feature type="region of interest" description="Disordered" evidence="4">
    <location>
        <begin position="30"/>
        <end position="50"/>
    </location>
</feature>
<dbReference type="SUPFAM" id="SSF63848">
    <property type="entry name" value="Cell-division inhibitor MinC, C-terminal domain"/>
    <property type="match status" value="1"/>
</dbReference>
<feature type="region of interest" description="Disordered" evidence="4">
    <location>
        <begin position="63"/>
        <end position="95"/>
    </location>
</feature>
<dbReference type="GO" id="GO:0051726">
    <property type="term" value="P:regulation of cell cycle"/>
    <property type="evidence" value="ECO:0007669"/>
    <property type="project" value="InterPro"/>
</dbReference>
<sequence>MRARLLSTARVGCGLSFPFSQVNARAIRSQSSNVSAPSPPPAPSEDEKPQVHLRQYLDAWMGSTGTVSTPRHQNQESPAASRDAQQPFSPPHAPPIAMTVAGKSYLVPTLRLPRGLSPSELKAGLRATTSLSAGYFQSAPMVVDLGEWLISQPLPRGGVRTASAGVGGEVLDGTLLATFVAAMKEAGLHPVGIANATATDVRAAALELGLPCFMARHAPPSPSTPAPALASVKASAPVPPQRRTEKEGTRASASRPAPTTPPSPPPSPPPSSSTRPPPSTSTVRASPTASPPLSPPPSSLPAMVVQGSVRTGQQVVAEGTSLVVLGHVHSGAEVSADGDIHIYGKLTGRALAGLSGDVRANIFVGRFNAELVAIGEVFTTCDVGEGGGRGRREGCRAWSGGLRVSLWRKRRASSCFVPSRYSSLPSPLQEDGGQGGREGGREGVPDFPPVLGSLTGAKNGFGSLRSLMGVDLWKMRSGGGRSSMAGRRGTGVPKA</sequence>
<dbReference type="GO" id="GO:0000902">
    <property type="term" value="P:cell morphogenesis"/>
    <property type="evidence" value="ECO:0007669"/>
    <property type="project" value="InterPro"/>
</dbReference>
<keyword evidence="2" id="KW-0717">Septation</keyword>
<feature type="region of interest" description="Disordered" evidence="4">
    <location>
        <begin position="423"/>
        <end position="449"/>
    </location>
</feature>
<protein>
    <submittedName>
        <fullName evidence="6">Septum site-determining protein</fullName>
    </submittedName>
</protein>
<proteinExistence type="inferred from homology"/>
<evidence type="ECO:0000256" key="4">
    <source>
        <dbReference type="SAM" id="MobiDB-lite"/>
    </source>
</evidence>
<dbReference type="HAMAP" id="MF_00267">
    <property type="entry name" value="MinC"/>
    <property type="match status" value="1"/>
</dbReference>
<feature type="compositionally biased region" description="Pro residues" evidence="4">
    <location>
        <begin position="289"/>
        <end position="299"/>
    </location>
</feature>
<dbReference type="Gene3D" id="3.30.70.260">
    <property type="match status" value="1"/>
</dbReference>
<keyword evidence="3" id="KW-0131">Cell cycle</keyword>
<dbReference type="EMBL" id="AZIL01001311">
    <property type="protein sequence ID" value="EWM24189.1"/>
    <property type="molecule type" value="Genomic_DNA"/>
</dbReference>
<dbReference type="InterPro" id="IPR016098">
    <property type="entry name" value="CAP/MinC_C"/>
</dbReference>
<dbReference type="Pfam" id="PF03775">
    <property type="entry name" value="MinC_C"/>
    <property type="match status" value="1"/>
</dbReference>
<dbReference type="InterPro" id="IPR005526">
    <property type="entry name" value="Septum_form_inhib_MinC_C"/>
</dbReference>
<dbReference type="GO" id="GO:0051301">
    <property type="term" value="P:cell division"/>
    <property type="evidence" value="ECO:0007669"/>
    <property type="project" value="UniProtKB-KW"/>
</dbReference>
<feature type="compositionally biased region" description="Pro residues" evidence="4">
    <location>
        <begin position="258"/>
        <end position="279"/>
    </location>
</feature>
<dbReference type="Proteomes" id="UP000019335">
    <property type="component" value="Chromosome 14"/>
</dbReference>
<evidence type="ECO:0000313" key="6">
    <source>
        <dbReference type="EMBL" id="EWM24189.1"/>
    </source>
</evidence>
<dbReference type="OrthoDB" id="2013981at2759"/>
<evidence type="ECO:0000256" key="3">
    <source>
        <dbReference type="ARBA" id="ARBA00023306"/>
    </source>
</evidence>
<dbReference type="Gene3D" id="2.160.20.70">
    <property type="match status" value="1"/>
</dbReference>
<feature type="compositionally biased region" description="Polar residues" evidence="4">
    <location>
        <begin position="63"/>
        <end position="87"/>
    </location>
</feature>
<feature type="region of interest" description="Disordered" evidence="4">
    <location>
        <begin position="219"/>
        <end position="303"/>
    </location>
</feature>
<keyword evidence="7" id="KW-1185">Reference proteome</keyword>
<dbReference type="PANTHER" id="PTHR34108:SF1">
    <property type="entry name" value="SEPTUM SITE-DETERMINING PROTEIN MINC"/>
    <property type="match status" value="1"/>
</dbReference>
<comment type="caution">
    <text evidence="6">The sequence shown here is derived from an EMBL/GenBank/DDBJ whole genome shotgun (WGS) entry which is preliminary data.</text>
</comment>
<evidence type="ECO:0000256" key="1">
    <source>
        <dbReference type="ARBA" id="ARBA00022618"/>
    </source>
</evidence>
<reference evidence="6 7" key="1">
    <citation type="journal article" date="2014" name="Mol. Plant">
        <title>Chromosome Scale Genome Assembly and Transcriptome Profiling of Nannochloropsis gaditana in Nitrogen Depletion.</title>
        <authorList>
            <person name="Corteggiani Carpinelli E."/>
            <person name="Telatin A."/>
            <person name="Vitulo N."/>
            <person name="Forcato C."/>
            <person name="D'Angelo M."/>
            <person name="Schiavon R."/>
            <person name="Vezzi A."/>
            <person name="Giacometti G.M."/>
            <person name="Morosinotto T."/>
            <person name="Valle G."/>
        </authorList>
    </citation>
    <scope>NUCLEOTIDE SEQUENCE [LARGE SCALE GENOMIC DNA]</scope>
    <source>
        <strain evidence="6 7">B-31</strain>
    </source>
</reference>
<dbReference type="PANTHER" id="PTHR34108">
    <property type="entry name" value="SEPTUM SITE-DETERMINING PROTEIN MINC"/>
    <property type="match status" value="1"/>
</dbReference>
<evidence type="ECO:0000313" key="7">
    <source>
        <dbReference type="Proteomes" id="UP000019335"/>
    </source>
</evidence>
<feature type="domain" description="Septum formation inhibitor MinC C-terminal" evidence="5">
    <location>
        <begin position="304"/>
        <end position="380"/>
    </location>
</feature>
<keyword evidence="1" id="KW-0132">Cell division</keyword>
<dbReference type="InterPro" id="IPR036145">
    <property type="entry name" value="MinC_C_sf"/>
</dbReference>
<dbReference type="NCBIfam" id="TIGR01222">
    <property type="entry name" value="minC"/>
    <property type="match status" value="1"/>
</dbReference>
<evidence type="ECO:0000259" key="5">
    <source>
        <dbReference type="Pfam" id="PF03775"/>
    </source>
</evidence>
<dbReference type="InterPro" id="IPR013033">
    <property type="entry name" value="MinC"/>
</dbReference>
<accession>W7TV41</accession>
<name>W7TV41_9STRA</name>